<accession>A0ACA9RK57</accession>
<sequence length="61" mass="7479">MNNEFKNLDKLRKCKARENETPDQREVCLAQEREQKHQKELLNQQEKHDCITMQQRPEQIE</sequence>
<organism evidence="1 2">
    <name type="scientific">Racocetra persica</name>
    <dbReference type="NCBI Taxonomy" id="160502"/>
    <lineage>
        <taxon>Eukaryota</taxon>
        <taxon>Fungi</taxon>
        <taxon>Fungi incertae sedis</taxon>
        <taxon>Mucoromycota</taxon>
        <taxon>Glomeromycotina</taxon>
        <taxon>Glomeromycetes</taxon>
        <taxon>Diversisporales</taxon>
        <taxon>Gigasporaceae</taxon>
        <taxon>Racocetra</taxon>
    </lineage>
</organism>
<dbReference type="Proteomes" id="UP000789920">
    <property type="component" value="Unassembled WGS sequence"/>
</dbReference>
<comment type="caution">
    <text evidence="1">The sequence shown here is derived from an EMBL/GenBank/DDBJ whole genome shotgun (WGS) entry which is preliminary data.</text>
</comment>
<keyword evidence="2" id="KW-1185">Reference proteome</keyword>
<feature type="non-terminal residue" evidence="1">
    <location>
        <position position="61"/>
    </location>
</feature>
<reference evidence="1" key="1">
    <citation type="submission" date="2021-06" db="EMBL/GenBank/DDBJ databases">
        <authorList>
            <person name="Kallberg Y."/>
            <person name="Tangrot J."/>
            <person name="Rosling A."/>
        </authorList>
    </citation>
    <scope>NUCLEOTIDE SEQUENCE</scope>
    <source>
        <strain evidence="1">MA461A</strain>
    </source>
</reference>
<evidence type="ECO:0000313" key="1">
    <source>
        <dbReference type="EMBL" id="CAG8797906.1"/>
    </source>
</evidence>
<dbReference type="EMBL" id="CAJVQC010057741">
    <property type="protein sequence ID" value="CAG8797906.1"/>
    <property type="molecule type" value="Genomic_DNA"/>
</dbReference>
<protein>
    <submittedName>
        <fullName evidence="1">30712_t:CDS:1</fullName>
    </submittedName>
</protein>
<proteinExistence type="predicted"/>
<gene>
    <name evidence="1" type="ORF">RPERSI_LOCUS20424</name>
</gene>
<name>A0ACA9RK57_9GLOM</name>
<evidence type="ECO:0000313" key="2">
    <source>
        <dbReference type="Proteomes" id="UP000789920"/>
    </source>
</evidence>